<reference evidence="1" key="2">
    <citation type="journal article" date="2024" name="Antonie Van Leeuwenhoek">
        <title>Roseihalotalea indica gen. nov., sp. nov., a halophilic Bacteroidetes from mesopelagic Southwest Indian Ocean with higher carbohydrate metabolic potential.</title>
        <authorList>
            <person name="Chen B."/>
            <person name="Zhang M."/>
            <person name="Lin D."/>
            <person name="Ye J."/>
            <person name="Tang K."/>
        </authorList>
    </citation>
    <scope>NUCLEOTIDE SEQUENCE</scope>
    <source>
        <strain evidence="1">TK19036</strain>
    </source>
</reference>
<name>A0AA49GGW3_9BACT</name>
<reference evidence="1" key="1">
    <citation type="journal article" date="2023" name="Comput. Struct. Biotechnol. J.">
        <title>Discovery of a novel marine Bacteroidetes with a rich repertoire of carbohydrate-active enzymes.</title>
        <authorList>
            <person name="Chen B."/>
            <person name="Liu G."/>
            <person name="Chen Q."/>
            <person name="Wang H."/>
            <person name="Liu L."/>
            <person name="Tang K."/>
        </authorList>
    </citation>
    <scope>NUCLEOTIDE SEQUENCE</scope>
    <source>
        <strain evidence="1">TK19036</strain>
    </source>
</reference>
<dbReference type="AlphaFoldDB" id="A0AA49GGW3"/>
<organism evidence="1">
    <name type="scientific">Roseihalotalea indica</name>
    <dbReference type="NCBI Taxonomy" id="2867963"/>
    <lineage>
        <taxon>Bacteria</taxon>
        <taxon>Pseudomonadati</taxon>
        <taxon>Bacteroidota</taxon>
        <taxon>Cytophagia</taxon>
        <taxon>Cytophagales</taxon>
        <taxon>Catalimonadaceae</taxon>
        <taxon>Roseihalotalea</taxon>
    </lineage>
</organism>
<protein>
    <submittedName>
        <fullName evidence="1">Uncharacterized protein</fullName>
    </submittedName>
</protein>
<gene>
    <name evidence="1" type="ORF">K4G66_18345</name>
</gene>
<evidence type="ECO:0000313" key="1">
    <source>
        <dbReference type="EMBL" id="WKN34342.1"/>
    </source>
</evidence>
<accession>A0AA49GGW3</accession>
<sequence>MISKSRVALSLGIGLVGVLGMSGCLPDEDFSDVTIKTPSPKVALPLFNTTITVENMLKADKESGALRKNPDQSYSLLYQNSIQSEPLKDYFPALSDQEFSESFSLGIDAPFFNMTDAPPVAFEGTIPFALDDFDVYTIESSDGVMNLQFDSDYEHDLSIEATFPNIITPQGDTLVLNFYLPAWGSTGNSQWEDNLANYQINLSSGNVEFRLEVKITGSGQPISANEKIDFQFSINDLDFNYLSGNFNNIQIPIKADTMAIQALSGVIDGNLAVNPILSLDFTNSFGAPISPDFSKLYIKHTKGSSVRLKDAPGYEFFDGNYQLPYPKERSEVTASDSHDINDQTSNIDDAFASIPSGFIYNFGFLLNSGENDTTFITSDSQIGVDMGLELPLEAGFNLTLQDSIEVSFDELEDVKELKLLIKTENDFPIDANLQVYFLNEKGEVIKDGAGDAIKLFDQEDKFLVAAELVNSSTGETLPANVDLPITATINQDKFEKIREATHFLVRANLNSMSDEDRNRIRLYSFYSIRFSIATQIQASFDS</sequence>
<dbReference type="PROSITE" id="PS51257">
    <property type="entry name" value="PROKAR_LIPOPROTEIN"/>
    <property type="match status" value="1"/>
</dbReference>
<proteinExistence type="predicted"/>
<dbReference type="EMBL" id="CP120682">
    <property type="protein sequence ID" value="WKN34342.1"/>
    <property type="molecule type" value="Genomic_DNA"/>
</dbReference>